<dbReference type="KEGG" id="sfz:SFLOR_v1c08020"/>
<dbReference type="AlphaFoldDB" id="A0A2K8SGB0"/>
<dbReference type="GO" id="GO:0016799">
    <property type="term" value="F:hydrolase activity, hydrolyzing N-glycosyl compounds"/>
    <property type="evidence" value="ECO:0007669"/>
    <property type="project" value="InterPro"/>
</dbReference>
<dbReference type="Gene3D" id="3.90.245.10">
    <property type="entry name" value="Ribonucleoside hydrolase-like"/>
    <property type="match status" value="1"/>
</dbReference>
<dbReference type="InterPro" id="IPR036452">
    <property type="entry name" value="Ribo_hydro-like"/>
</dbReference>
<dbReference type="Pfam" id="PF01156">
    <property type="entry name" value="IU_nuc_hydro"/>
    <property type="match status" value="1"/>
</dbReference>
<evidence type="ECO:0000313" key="2">
    <source>
        <dbReference type="EMBL" id="AUB31850.1"/>
    </source>
</evidence>
<dbReference type="OrthoDB" id="9797882at2"/>
<sequence length="82" mass="9639">MFYSLFKKYRGDGFNNGLKMYDICTIAYILNPELFIVEKAYVEIDTQKEISVGTMYVDFKGYLRKEPNVKIMTDINSKKFIS</sequence>
<dbReference type="InterPro" id="IPR001910">
    <property type="entry name" value="Inosine/uridine_hydrolase_dom"/>
</dbReference>
<protein>
    <submittedName>
        <fullName evidence="2">Non-specific riboncleoside hydrolase</fullName>
    </submittedName>
</protein>
<feature type="domain" description="Inosine/uridine-preferring nucleoside hydrolase" evidence="1">
    <location>
        <begin position="9"/>
        <end position="81"/>
    </location>
</feature>
<evidence type="ECO:0000259" key="1">
    <source>
        <dbReference type="Pfam" id="PF01156"/>
    </source>
</evidence>
<dbReference type="EMBL" id="CP025057">
    <property type="protein sequence ID" value="AUB31850.1"/>
    <property type="molecule type" value="Genomic_DNA"/>
</dbReference>
<keyword evidence="3" id="KW-1185">Reference proteome</keyword>
<gene>
    <name evidence="2" type="primary">rihC</name>
    <name evidence="2" type="ORF">SFLOR_v1c08020</name>
</gene>
<keyword evidence="2" id="KW-0378">Hydrolase</keyword>
<reference evidence="2 3" key="1">
    <citation type="submission" date="2017-12" db="EMBL/GenBank/DDBJ databases">
        <title>Complete genome sequence of Spiroplasma floricola 23-6 (ATCC 29989).</title>
        <authorList>
            <person name="Tsai Y.-M."/>
            <person name="Wu P.-S."/>
            <person name="Lo W.-S."/>
            <person name="Kuo C.-H."/>
        </authorList>
    </citation>
    <scope>NUCLEOTIDE SEQUENCE [LARGE SCALE GENOMIC DNA]</scope>
    <source>
        <strain evidence="2 3">23-6</strain>
    </source>
</reference>
<dbReference type="SUPFAM" id="SSF53590">
    <property type="entry name" value="Nucleoside hydrolase"/>
    <property type="match status" value="1"/>
</dbReference>
<name>A0A2K8SGB0_9MOLU</name>
<proteinExistence type="predicted"/>
<dbReference type="Proteomes" id="UP000231823">
    <property type="component" value="Chromosome"/>
</dbReference>
<evidence type="ECO:0000313" key="3">
    <source>
        <dbReference type="Proteomes" id="UP000231823"/>
    </source>
</evidence>
<dbReference type="RefSeq" id="WP_100916812.1">
    <property type="nucleotide sequence ID" value="NZ_CP025057.1"/>
</dbReference>
<accession>A0A2K8SGB0</accession>
<organism evidence="2 3">
    <name type="scientific">Spiroplasma floricola 23-6</name>
    <dbReference type="NCBI Taxonomy" id="1336749"/>
    <lineage>
        <taxon>Bacteria</taxon>
        <taxon>Bacillati</taxon>
        <taxon>Mycoplasmatota</taxon>
        <taxon>Mollicutes</taxon>
        <taxon>Entomoplasmatales</taxon>
        <taxon>Spiroplasmataceae</taxon>
        <taxon>Spiroplasma</taxon>
    </lineage>
</organism>